<dbReference type="PANTHER" id="PTHR38032:SF1">
    <property type="entry name" value="RNA-BINDING PROTEIN KHPB N-TERMINAL DOMAIN-CONTAINING PROTEIN"/>
    <property type="match status" value="1"/>
</dbReference>
<dbReference type="Proteomes" id="UP000192907">
    <property type="component" value="Unassembled WGS sequence"/>
</dbReference>
<evidence type="ECO:0000256" key="1">
    <source>
        <dbReference type="SAM" id="MobiDB-lite"/>
    </source>
</evidence>
<dbReference type="RefSeq" id="WP_132317131.1">
    <property type="nucleotide sequence ID" value="NZ_FWZT01000005.1"/>
</dbReference>
<dbReference type="OrthoDB" id="9775837at2"/>
<reference evidence="4" key="1">
    <citation type="submission" date="2017-04" db="EMBL/GenBank/DDBJ databases">
        <authorList>
            <person name="Varghese N."/>
            <person name="Submissions S."/>
        </authorList>
    </citation>
    <scope>NUCLEOTIDE SEQUENCE [LARGE SCALE GENOMIC DNA]</scope>
    <source>
        <strain evidence="4">RKEM611</strain>
    </source>
</reference>
<proteinExistence type="predicted"/>
<accession>A0A1Y6BJH1</accession>
<evidence type="ECO:0000313" key="4">
    <source>
        <dbReference type="Proteomes" id="UP000192907"/>
    </source>
</evidence>
<dbReference type="AlphaFoldDB" id="A0A1Y6BJH1"/>
<gene>
    <name evidence="3" type="ORF">SAMN06296036_105290</name>
</gene>
<protein>
    <submittedName>
        <fullName evidence="3">Uncharacterized conserved protein, DUF342 family</fullName>
    </submittedName>
</protein>
<organism evidence="3 4">
    <name type="scientific">Pseudobacteriovorax antillogorgiicola</name>
    <dbReference type="NCBI Taxonomy" id="1513793"/>
    <lineage>
        <taxon>Bacteria</taxon>
        <taxon>Pseudomonadati</taxon>
        <taxon>Bdellovibrionota</taxon>
        <taxon>Oligoflexia</taxon>
        <taxon>Oligoflexales</taxon>
        <taxon>Pseudobacteriovoracaceae</taxon>
        <taxon>Pseudobacteriovorax</taxon>
    </lineage>
</organism>
<dbReference type="EMBL" id="FWZT01000005">
    <property type="protein sequence ID" value="SMF14330.1"/>
    <property type="molecule type" value="Genomic_DNA"/>
</dbReference>
<dbReference type="InterPro" id="IPR005646">
    <property type="entry name" value="FapA"/>
</dbReference>
<feature type="domain" description="Flagellar Assembly Protein A N-terminal region" evidence="2">
    <location>
        <begin position="286"/>
        <end position="455"/>
    </location>
</feature>
<keyword evidence="4" id="KW-1185">Reference proteome</keyword>
<dbReference type="InterPro" id="IPR046866">
    <property type="entry name" value="FapA_N"/>
</dbReference>
<dbReference type="STRING" id="1513793.SAMN06296036_105290"/>
<evidence type="ECO:0000313" key="3">
    <source>
        <dbReference type="EMBL" id="SMF14330.1"/>
    </source>
</evidence>
<name>A0A1Y6BJH1_9BACT</name>
<dbReference type="Pfam" id="PF20250">
    <property type="entry name" value="FapA_N"/>
    <property type="match status" value="1"/>
</dbReference>
<dbReference type="PANTHER" id="PTHR38032">
    <property type="entry name" value="POLYMERASE-RELATED"/>
    <property type="match status" value="1"/>
</dbReference>
<sequence>MDIKLSYNQSNFRIRLTLQVKHAHDSKNDPHVFLKKTINKLGQLIDDGDIDLYYVFEHQFLHFWSVLKNQTPSDKIVNFDLGFGAKLLSIELGPSSAKALTTIRKIDPPDKDTPYEGFMVNIMSQLKQRELDESVADLSLRSAYYRWTHQCLKLPFPLFAKKTKTPQSIDVSATINRSLKEAYLYVAHSSFFQDTDGLKELYSKAKSIFKKIQKQLPQASFLGPDIMKEMKEEQFGLAALGAELPKVFLLAIEASQRRPASKSKVKARTVEKIHKAKVPKNSLFKIKFLNNDLEARIEAVHPKVKSQTFILSRKDLVAELKNHGIASGYDKHVDQVLSAFDLKHDLKNMVVATGRAPELGSKPYIYETYKDSGLVEQDAHMDIDMRDAQSRVVVDPGDVIAEIRYEDGKPGLDVFGNFIHATQDDPKLKVRPGDNVEKDEHGRFVSLIHGMPSFSHRLVDVSPILIHKGDVNLSSGNLEFDGSAEIKGNIESGATVNVTENLLVTGTIGQASVRCGRNLTVKGGIVSTERGLIQVRGKLVAGFVENSRIITMGDMIVSQSVMNSNIIVGGNLKIVAPKTGILGGGMVSVRNRLITGNLGFDDGKITVCRVGADWKIESKIAINEARLHRMESAEDKESKNFKEAKSKEQRRLARKGRSSDEIKKRLDRIGGIKRKIERRLKNLQTQLTWNRDSIIIVQNLLSSNVDLMVGGKGVMVSEEIKEVMVTYHKIRDGRINPLDFLKDFEDRIGRNLAS</sequence>
<dbReference type="InterPro" id="IPR046865">
    <property type="entry name" value="FapA_b_solenoid"/>
</dbReference>
<dbReference type="Pfam" id="PF03961">
    <property type="entry name" value="FapA"/>
    <property type="match status" value="1"/>
</dbReference>
<feature type="region of interest" description="Disordered" evidence="1">
    <location>
        <begin position="632"/>
        <end position="659"/>
    </location>
</feature>
<evidence type="ECO:0000259" key="2">
    <source>
        <dbReference type="Pfam" id="PF20250"/>
    </source>
</evidence>